<sequence>MIKKISYLALALFISSTTWAQFGLSSEMATENPSEWKASVKKTSDSVYTVSVVATIDATWHLPSQKELGEDENGPIPTEFNFEYDPNTLEKLGSTQEPQGITKFDEIFETNLTYFQDKAVFEQDFKIKAENATLDLEILFMICNDEMCLPQDQQRFNFEVQNSVLQLAETKAIEIESKDKVNTEALKLNLIGKSDYRLNTDEPDDSNLTIFLLGFVGGLIALLTPCVFPMIPLTVSFFTKGAKTKKLGLINAILYGAFIFLIYILLSIPFHLLDSVNPEILNNISTNPYLNVTFFVIFMIFAFSFFGYYEITLPNSWSSRLDQKATSVGGVVGIFFMALTLALVSFSCTGPILGSLLGGSLSSDGGATMLTFGMGGFGLALALPFALFALFPNWLNSLPKSGGWLNTVKVVLGFLELGLAFKFLSNADLVQHWGILKREVFIGIWILIGIGLVLYLFGKLRFPHDGPKQMLSKGRLFFGVITLAFVIYLIPGLTNSPSANLKLLSGFPPPLFYSVYEKDTEGPLGLKAYKDFDEGLKVAQQQNKPILLDFTGWACVNCRKMEEQVWSVPEVYKTIKNDYILISLYVDDKAKLSDNDQFNFERSNGTVKKIRTIGDKWATFQTLNFKNNSQPYYVLLSPKLEVLNETIAYEPSSKAYLSWLMQGLENFENKKR</sequence>
<feature type="transmembrane region" description="Helical" evidence="6">
    <location>
        <begin position="247"/>
        <end position="268"/>
    </location>
</feature>
<dbReference type="STRING" id="1189619.pgond44_11611"/>
<feature type="domain" description="Thiol:disulfide interchange protein DsbD N-terminal" evidence="9">
    <location>
        <begin position="82"/>
        <end position="158"/>
    </location>
</feature>
<dbReference type="Pfam" id="PF02683">
    <property type="entry name" value="DsbD_TM"/>
    <property type="match status" value="1"/>
</dbReference>
<evidence type="ECO:0000259" key="8">
    <source>
        <dbReference type="Pfam" id="PF02683"/>
    </source>
</evidence>
<dbReference type="Gene3D" id="3.40.30.10">
    <property type="entry name" value="Glutaredoxin"/>
    <property type="match status" value="1"/>
</dbReference>
<comment type="caution">
    <text evidence="10">The sequence shown here is derived from an EMBL/GenBank/DDBJ whole genome shotgun (WGS) entry which is preliminary data.</text>
</comment>
<feature type="transmembrane region" description="Helical" evidence="6">
    <location>
        <begin position="210"/>
        <end position="235"/>
    </location>
</feature>
<evidence type="ECO:0000256" key="6">
    <source>
        <dbReference type="SAM" id="Phobius"/>
    </source>
</evidence>
<dbReference type="Pfam" id="PF13899">
    <property type="entry name" value="Thioredoxin_7"/>
    <property type="match status" value="1"/>
</dbReference>
<evidence type="ECO:0000256" key="2">
    <source>
        <dbReference type="ARBA" id="ARBA00022692"/>
    </source>
</evidence>
<gene>
    <name evidence="10" type="ORF">pgond44_11611</name>
</gene>
<evidence type="ECO:0000256" key="3">
    <source>
        <dbReference type="ARBA" id="ARBA00022748"/>
    </source>
</evidence>
<feature type="transmembrane region" description="Helical" evidence="6">
    <location>
        <begin position="369"/>
        <end position="391"/>
    </location>
</feature>
<feature type="transmembrane region" description="Helical" evidence="6">
    <location>
        <begin position="403"/>
        <end position="421"/>
    </location>
</feature>
<dbReference type="GO" id="GO:0016020">
    <property type="term" value="C:membrane"/>
    <property type="evidence" value="ECO:0007669"/>
    <property type="project" value="UniProtKB-SubCell"/>
</dbReference>
<dbReference type="EMBL" id="APLF01000012">
    <property type="protein sequence ID" value="EMY80489.1"/>
    <property type="molecule type" value="Genomic_DNA"/>
</dbReference>
<protein>
    <submittedName>
        <fullName evidence="10">Cytochrome c-type biogenesis thiol:disulfide interchange protein DsbD-like protein</fullName>
    </submittedName>
</protein>
<dbReference type="Proteomes" id="UP000012317">
    <property type="component" value="Unassembled WGS sequence"/>
</dbReference>
<feature type="transmembrane region" description="Helical" evidence="6">
    <location>
        <begin position="330"/>
        <end position="357"/>
    </location>
</feature>
<evidence type="ECO:0000256" key="7">
    <source>
        <dbReference type="SAM" id="SignalP"/>
    </source>
</evidence>
<dbReference type="GO" id="GO:0015035">
    <property type="term" value="F:protein-disulfide reductase activity"/>
    <property type="evidence" value="ECO:0007669"/>
    <property type="project" value="TreeGrafter"/>
</dbReference>
<accession>N1WTQ1</accession>
<feature type="domain" description="Cytochrome C biogenesis protein transmembrane" evidence="8">
    <location>
        <begin position="210"/>
        <end position="425"/>
    </location>
</feature>
<dbReference type="PANTHER" id="PTHR32234">
    <property type="entry name" value="THIOL:DISULFIDE INTERCHANGE PROTEIN DSBD"/>
    <property type="match status" value="1"/>
</dbReference>
<proteinExistence type="predicted"/>
<reference evidence="10 11" key="1">
    <citation type="journal article" date="2014" name="Genome Biol. Evol.">
        <title>Extensive gene acquisition in the extremely psychrophilic bacterial species Psychroflexus torquis and the link to sea-ice ecosystem specialism.</title>
        <authorList>
            <person name="Feng S."/>
            <person name="Powell S.M."/>
            <person name="Wilson R."/>
            <person name="Bowman J.P."/>
        </authorList>
    </citation>
    <scope>NUCLEOTIDE SEQUENCE [LARGE SCALE GENOMIC DNA]</scope>
    <source>
        <strain evidence="10 11">ACAM 44</strain>
    </source>
</reference>
<comment type="subcellular location">
    <subcellularLocation>
        <location evidence="1">Membrane</location>
        <topology evidence="1">Multi-pass membrane protein</topology>
    </subcellularLocation>
</comment>
<evidence type="ECO:0000259" key="9">
    <source>
        <dbReference type="Pfam" id="PF11412"/>
    </source>
</evidence>
<dbReference type="InterPro" id="IPR028250">
    <property type="entry name" value="DsbDN"/>
</dbReference>
<keyword evidence="3" id="KW-0201">Cytochrome c-type biogenesis</keyword>
<keyword evidence="4 6" id="KW-1133">Transmembrane helix</keyword>
<feature type="transmembrane region" description="Helical" evidence="6">
    <location>
        <begin position="288"/>
        <end position="309"/>
    </location>
</feature>
<feature type="transmembrane region" description="Helical" evidence="6">
    <location>
        <begin position="474"/>
        <end position="493"/>
    </location>
</feature>
<dbReference type="AlphaFoldDB" id="N1WTQ1"/>
<dbReference type="InterPro" id="IPR003834">
    <property type="entry name" value="Cyt_c_assmbl_TM_dom"/>
</dbReference>
<evidence type="ECO:0000313" key="10">
    <source>
        <dbReference type="EMBL" id="EMY80489.1"/>
    </source>
</evidence>
<evidence type="ECO:0000313" key="11">
    <source>
        <dbReference type="Proteomes" id="UP000012317"/>
    </source>
</evidence>
<name>N1WTQ1_9FLAO</name>
<feature type="transmembrane region" description="Helical" evidence="6">
    <location>
        <begin position="441"/>
        <end position="462"/>
    </location>
</feature>
<evidence type="ECO:0000256" key="5">
    <source>
        <dbReference type="ARBA" id="ARBA00023136"/>
    </source>
</evidence>
<dbReference type="SUPFAM" id="SSF52833">
    <property type="entry name" value="Thioredoxin-like"/>
    <property type="match status" value="1"/>
</dbReference>
<dbReference type="RefSeq" id="WP_003442223.1">
    <property type="nucleotide sequence ID" value="NZ_APLF01000012.1"/>
</dbReference>
<dbReference type="eggNOG" id="COG4232">
    <property type="taxonomic scope" value="Bacteria"/>
</dbReference>
<feature type="signal peptide" evidence="7">
    <location>
        <begin position="1"/>
        <end position="20"/>
    </location>
</feature>
<organism evidence="10 11">
    <name type="scientific">Psychroflexus gondwanensis ACAM 44</name>
    <dbReference type="NCBI Taxonomy" id="1189619"/>
    <lineage>
        <taxon>Bacteria</taxon>
        <taxon>Pseudomonadati</taxon>
        <taxon>Bacteroidota</taxon>
        <taxon>Flavobacteriia</taxon>
        <taxon>Flavobacteriales</taxon>
        <taxon>Flavobacteriaceae</taxon>
        <taxon>Psychroflexus</taxon>
    </lineage>
</organism>
<dbReference type="GO" id="GO:0017004">
    <property type="term" value="P:cytochrome complex assembly"/>
    <property type="evidence" value="ECO:0007669"/>
    <property type="project" value="UniProtKB-KW"/>
</dbReference>
<keyword evidence="11" id="KW-1185">Reference proteome</keyword>
<keyword evidence="5 6" id="KW-0472">Membrane</keyword>
<evidence type="ECO:0000256" key="1">
    <source>
        <dbReference type="ARBA" id="ARBA00004141"/>
    </source>
</evidence>
<feature type="chain" id="PRO_5004113333" evidence="7">
    <location>
        <begin position="21"/>
        <end position="672"/>
    </location>
</feature>
<dbReference type="InterPro" id="IPR036929">
    <property type="entry name" value="DsbDN_sf"/>
</dbReference>
<keyword evidence="2 6" id="KW-0812">Transmembrane</keyword>
<dbReference type="Gene3D" id="2.60.40.1250">
    <property type="entry name" value="Thiol:disulfide interchange protein DsbD, N-terminal domain"/>
    <property type="match status" value="1"/>
</dbReference>
<evidence type="ECO:0000256" key="4">
    <source>
        <dbReference type="ARBA" id="ARBA00022989"/>
    </source>
</evidence>
<dbReference type="GO" id="GO:0045454">
    <property type="term" value="P:cell redox homeostasis"/>
    <property type="evidence" value="ECO:0007669"/>
    <property type="project" value="TreeGrafter"/>
</dbReference>
<keyword evidence="7" id="KW-0732">Signal</keyword>
<dbReference type="InterPro" id="IPR036249">
    <property type="entry name" value="Thioredoxin-like_sf"/>
</dbReference>
<dbReference type="PATRIC" id="fig|1189619.4.peg.2397"/>
<dbReference type="PANTHER" id="PTHR32234:SF0">
    <property type="entry name" value="THIOL:DISULFIDE INTERCHANGE PROTEIN DSBD"/>
    <property type="match status" value="1"/>
</dbReference>
<dbReference type="Pfam" id="PF11412">
    <property type="entry name" value="DsbD_N"/>
    <property type="match status" value="1"/>
</dbReference>